<evidence type="ECO:0000313" key="2">
    <source>
        <dbReference type="EMBL" id="KXF79134.1"/>
    </source>
</evidence>
<protein>
    <recommendedName>
        <fullName evidence="4">TIGR02588 family protein</fullName>
    </recommendedName>
</protein>
<keyword evidence="1" id="KW-0472">Membrane</keyword>
<keyword evidence="1" id="KW-1133">Transmembrane helix</keyword>
<sequence length="140" mass="15047">MDMTKKSGQPKAAIKEGTAHPVEWAVGGLSALLILGLLGFLLYQAFFVSPDPPRFAYEIGRIERAGDAFRVPVAVTNQGTETAAGVRLSGMLERDGAVAETAEIEFDYIPRHSTRHGAFLFSADPGAAQLRVRVLGYSDP</sequence>
<organism evidence="2 3">
    <name type="scientific">Paramesorhizobium deserti</name>
    <dbReference type="NCBI Taxonomy" id="1494590"/>
    <lineage>
        <taxon>Bacteria</taxon>
        <taxon>Pseudomonadati</taxon>
        <taxon>Pseudomonadota</taxon>
        <taxon>Alphaproteobacteria</taxon>
        <taxon>Hyphomicrobiales</taxon>
        <taxon>Phyllobacteriaceae</taxon>
        <taxon>Paramesorhizobium</taxon>
    </lineage>
</organism>
<gene>
    <name evidence="2" type="ORF">ATN84_05225</name>
</gene>
<dbReference type="STRING" id="1494590.ATN84_05225"/>
<dbReference type="Proteomes" id="UP000070107">
    <property type="component" value="Unassembled WGS sequence"/>
</dbReference>
<comment type="caution">
    <text evidence="2">The sequence shown here is derived from an EMBL/GenBank/DDBJ whole genome shotgun (WGS) entry which is preliminary data.</text>
</comment>
<evidence type="ECO:0000313" key="3">
    <source>
        <dbReference type="Proteomes" id="UP000070107"/>
    </source>
</evidence>
<accession>A0A135I108</accession>
<dbReference type="AlphaFoldDB" id="A0A135I108"/>
<name>A0A135I108_9HYPH</name>
<evidence type="ECO:0008006" key="4">
    <source>
        <dbReference type="Google" id="ProtNLM"/>
    </source>
</evidence>
<reference evidence="2 3" key="1">
    <citation type="submission" date="2015-11" db="EMBL/GenBank/DDBJ databases">
        <title>Draft genome sequence of Paramesorhizobium deserti A-3-E, a strain highly resistant to diverse beta-lactam antibiotics.</title>
        <authorList>
            <person name="Lv R."/>
            <person name="Yang X."/>
            <person name="Fang N."/>
            <person name="Guo J."/>
            <person name="Luo X."/>
            <person name="Peng F."/>
            <person name="Yang R."/>
            <person name="Cui Y."/>
            <person name="Fang C."/>
            <person name="Song Y."/>
        </authorList>
    </citation>
    <scope>NUCLEOTIDE SEQUENCE [LARGE SCALE GENOMIC DNA]</scope>
    <source>
        <strain evidence="2 3">A-3-E</strain>
    </source>
</reference>
<dbReference type="EMBL" id="LNTU01000001">
    <property type="protein sequence ID" value="KXF79134.1"/>
    <property type="molecule type" value="Genomic_DNA"/>
</dbReference>
<feature type="transmembrane region" description="Helical" evidence="1">
    <location>
        <begin position="21"/>
        <end position="43"/>
    </location>
</feature>
<evidence type="ECO:0000256" key="1">
    <source>
        <dbReference type="SAM" id="Phobius"/>
    </source>
</evidence>
<keyword evidence="3" id="KW-1185">Reference proteome</keyword>
<dbReference type="NCBIfam" id="TIGR02588">
    <property type="entry name" value="TIGR02588 family protein"/>
    <property type="match status" value="1"/>
</dbReference>
<keyword evidence="1" id="KW-0812">Transmembrane</keyword>
<dbReference type="InterPro" id="IPR013417">
    <property type="entry name" value="CHP02588"/>
</dbReference>
<proteinExistence type="predicted"/>